<evidence type="ECO:0000313" key="2">
    <source>
        <dbReference type="Proteomes" id="UP000246085"/>
    </source>
</evidence>
<dbReference type="EMBL" id="LS398110">
    <property type="protein sequence ID" value="SPP93268.1"/>
    <property type="molecule type" value="Genomic_DNA"/>
</dbReference>
<reference evidence="1 2" key="1">
    <citation type="submission" date="2018-03" db="EMBL/GenBank/DDBJ databases">
        <authorList>
            <person name="Gully D."/>
        </authorList>
    </citation>
    <scope>NUCLEOTIDE SEQUENCE [LARGE SCALE GENOMIC DNA]</scope>
    <source>
        <strain evidence="1">ORS3257</strain>
    </source>
</reference>
<dbReference type="RefSeq" id="WP_160118791.1">
    <property type="nucleotide sequence ID" value="NZ_LS398110.1"/>
</dbReference>
<accession>A0A2U3PVY7</accession>
<proteinExistence type="predicted"/>
<gene>
    <name evidence="1" type="ORF">BRAD3257_2189</name>
</gene>
<dbReference type="KEGG" id="bvz:BRAD3257_2189"/>
<dbReference type="AlphaFoldDB" id="A0A2U3PVY7"/>
<dbReference type="Proteomes" id="UP000246085">
    <property type="component" value="Chromosome BRAD3257"/>
</dbReference>
<protein>
    <submittedName>
        <fullName evidence="1">Uncharacterized protein</fullName>
    </submittedName>
</protein>
<evidence type="ECO:0000313" key="1">
    <source>
        <dbReference type="EMBL" id="SPP93268.1"/>
    </source>
</evidence>
<name>A0A2U3PVY7_9BRAD</name>
<organism evidence="1 2">
    <name type="scientific">Bradyrhizobium vignae</name>
    <dbReference type="NCBI Taxonomy" id="1549949"/>
    <lineage>
        <taxon>Bacteria</taxon>
        <taxon>Pseudomonadati</taxon>
        <taxon>Pseudomonadota</taxon>
        <taxon>Alphaproteobacteria</taxon>
        <taxon>Hyphomicrobiales</taxon>
        <taxon>Nitrobacteraceae</taxon>
        <taxon>Bradyrhizobium</taxon>
    </lineage>
</organism>
<sequence>MPKQMLTVEDVETMLKRLSGAIERDQTYVDGLPRGLFSHQYDDDLWRNWRRGHRTFIGDLLATVGAMSPTDLRQLTDVASGFAPTAVRKVALETFAEVVGECVDADKTARQFFARVAREVVRQGRGKRPAGDPREAISQWFSDIDPLTIAQDPECGYPLDVRASMSVTPHRSRP</sequence>